<keyword evidence="7" id="KW-1185">Reference proteome</keyword>
<dbReference type="Proteomes" id="UP001497516">
    <property type="component" value="Chromosome 4"/>
</dbReference>
<evidence type="ECO:0000256" key="2">
    <source>
        <dbReference type="ARBA" id="ARBA00022801"/>
    </source>
</evidence>
<dbReference type="PANTHER" id="PTHR32009">
    <property type="entry name" value="TMV RESISTANCE PROTEIN N-LIKE"/>
    <property type="match status" value="1"/>
</dbReference>
<dbReference type="InterPro" id="IPR000157">
    <property type="entry name" value="TIR_dom"/>
</dbReference>
<evidence type="ECO:0000259" key="5">
    <source>
        <dbReference type="Pfam" id="PF01582"/>
    </source>
</evidence>
<evidence type="ECO:0000256" key="3">
    <source>
        <dbReference type="ARBA" id="ARBA00023027"/>
    </source>
</evidence>
<dbReference type="Pfam" id="PF01582">
    <property type="entry name" value="TIR"/>
    <property type="match status" value="1"/>
</dbReference>
<dbReference type="EC" id="3.2.2.6" evidence="1"/>
<comment type="catalytic activity">
    <reaction evidence="4">
        <text>NAD(+) + H2O = ADP-D-ribose + nicotinamide + H(+)</text>
        <dbReference type="Rhea" id="RHEA:16301"/>
        <dbReference type="ChEBI" id="CHEBI:15377"/>
        <dbReference type="ChEBI" id="CHEBI:15378"/>
        <dbReference type="ChEBI" id="CHEBI:17154"/>
        <dbReference type="ChEBI" id="CHEBI:57540"/>
        <dbReference type="ChEBI" id="CHEBI:57967"/>
        <dbReference type="EC" id="3.2.2.6"/>
    </reaction>
    <physiologicalReaction direction="left-to-right" evidence="4">
        <dbReference type="Rhea" id="RHEA:16302"/>
    </physiologicalReaction>
</comment>
<dbReference type="Gene3D" id="3.40.50.10140">
    <property type="entry name" value="Toll/interleukin-1 receptor homology (TIR) domain"/>
    <property type="match status" value="1"/>
</dbReference>
<dbReference type="EMBL" id="OZ034817">
    <property type="protein sequence ID" value="CAL1384929.1"/>
    <property type="molecule type" value="Genomic_DNA"/>
</dbReference>
<organism evidence="6 7">
    <name type="scientific">Linum trigynum</name>
    <dbReference type="NCBI Taxonomy" id="586398"/>
    <lineage>
        <taxon>Eukaryota</taxon>
        <taxon>Viridiplantae</taxon>
        <taxon>Streptophyta</taxon>
        <taxon>Embryophyta</taxon>
        <taxon>Tracheophyta</taxon>
        <taxon>Spermatophyta</taxon>
        <taxon>Magnoliopsida</taxon>
        <taxon>eudicotyledons</taxon>
        <taxon>Gunneridae</taxon>
        <taxon>Pentapetalae</taxon>
        <taxon>rosids</taxon>
        <taxon>fabids</taxon>
        <taxon>Malpighiales</taxon>
        <taxon>Linaceae</taxon>
        <taxon>Linum</taxon>
    </lineage>
</organism>
<proteinExistence type="predicted"/>
<keyword evidence="3" id="KW-0520">NAD</keyword>
<gene>
    <name evidence="6" type="ORF">LTRI10_LOCUS26097</name>
</gene>
<dbReference type="PANTHER" id="PTHR32009:SF39">
    <property type="entry name" value="TIR DOMAIN-CONTAINING PROTEIN"/>
    <property type="match status" value="1"/>
</dbReference>
<evidence type="ECO:0000313" key="7">
    <source>
        <dbReference type="Proteomes" id="UP001497516"/>
    </source>
</evidence>
<dbReference type="GO" id="GO:0061809">
    <property type="term" value="F:NAD+ nucleosidase activity, cyclic ADP-ribose generating"/>
    <property type="evidence" value="ECO:0007669"/>
    <property type="project" value="UniProtKB-EC"/>
</dbReference>
<dbReference type="AlphaFoldDB" id="A0AAV2EGP7"/>
<evidence type="ECO:0000256" key="4">
    <source>
        <dbReference type="ARBA" id="ARBA00047304"/>
    </source>
</evidence>
<feature type="domain" description="TIR" evidence="5">
    <location>
        <begin position="37"/>
        <end position="90"/>
    </location>
</feature>
<dbReference type="SUPFAM" id="SSF52200">
    <property type="entry name" value="Toll/Interleukin receptor TIR domain"/>
    <property type="match status" value="1"/>
</dbReference>
<reference evidence="6 7" key="1">
    <citation type="submission" date="2024-04" db="EMBL/GenBank/DDBJ databases">
        <authorList>
            <person name="Fracassetti M."/>
        </authorList>
    </citation>
    <scope>NUCLEOTIDE SEQUENCE [LARGE SCALE GENOMIC DNA]</scope>
</reference>
<keyword evidence="2" id="KW-0378">Hydrolase</keyword>
<dbReference type="InterPro" id="IPR035897">
    <property type="entry name" value="Toll_tir_struct_dom_sf"/>
</dbReference>
<name>A0AAV2EGP7_9ROSI</name>
<protein>
    <recommendedName>
        <fullName evidence="1">ADP-ribosyl cyclase/cyclic ADP-ribose hydrolase</fullName>
        <ecNumber evidence="1">3.2.2.6</ecNumber>
    </recommendedName>
</protein>
<evidence type="ECO:0000256" key="1">
    <source>
        <dbReference type="ARBA" id="ARBA00011982"/>
    </source>
</evidence>
<accession>A0AAV2EGP7</accession>
<dbReference type="GO" id="GO:0007165">
    <property type="term" value="P:signal transduction"/>
    <property type="evidence" value="ECO:0007669"/>
    <property type="project" value="InterPro"/>
</dbReference>
<evidence type="ECO:0000313" key="6">
    <source>
        <dbReference type="EMBL" id="CAL1384929.1"/>
    </source>
</evidence>
<sequence length="101" mass="11206">MAAAAPPSSPSFNHPGSSYYYSGKWEYDVFLCFRGAEKIRVFIDDMLDKTESIDELIPVLKRSALSIVIFSDKFADSSWCLDEVATISRVRTPGASGFLQS</sequence>